<keyword evidence="2" id="KW-1185">Reference proteome</keyword>
<proteinExistence type="predicted"/>
<evidence type="ECO:0000313" key="2">
    <source>
        <dbReference type="Proteomes" id="UP001291687"/>
    </source>
</evidence>
<protein>
    <recommendedName>
        <fullName evidence="3">DUF945 family protein</fullName>
    </recommendedName>
</protein>
<evidence type="ECO:0000313" key="1">
    <source>
        <dbReference type="EMBL" id="MEA0970078.1"/>
    </source>
</evidence>
<dbReference type="Proteomes" id="UP001291687">
    <property type="component" value="Unassembled WGS sequence"/>
</dbReference>
<sequence length="509" mass="57843">MRKITVALGLLLSVSIIAWVYMATKFEQIAKDEILPRIKGSEYIVNADTDSAVIEKFKFKITLKDVTIFPKSKSLKMFSDQVVACYNPFNDKIIAQFISDKFKSGSGKTEIYFSAQDKKIEFNRSLLNNKFDDINILITSGEANAYFASDNSQISHLKKSNISLVSKLDQNGFYNATLKLDIDGIESNPESKYFKYMFEELVPNLAQEQNNFDKRFEKIEEYYGKILNKLGPIDYNSESSVKLDKKHVENIVAALNGELEPIEIYKNFSFTSDSYLLSIKESYGNSYTLDSFSYKLAGDGNTVTSDLDMLLTKNYNDEQKKDIAGLLVELANSITNQTNQAFSQQDIKGLLDQYLDTKKINLLFNINYDVTSRNANHSLEFIIDNLNINSNGSLKEQKYDGNLTLVTPKLLISGISDLYDGGIKLLLQRENIDTNNVNLIVENIKNNGIGFLSAFDKKDSLKEEDNFESNISFNLENFEFKINGKGILDLLTDERVVKFMKEMPNEKQN</sequence>
<accession>A0ABU5NA80</accession>
<evidence type="ECO:0008006" key="3">
    <source>
        <dbReference type="Google" id="ProtNLM"/>
    </source>
</evidence>
<organism evidence="1 2">
    <name type="scientific">Candidatus Megaera venefica</name>
    <dbReference type="NCBI Taxonomy" id="2055910"/>
    <lineage>
        <taxon>Bacteria</taxon>
        <taxon>Pseudomonadati</taxon>
        <taxon>Pseudomonadota</taxon>
        <taxon>Alphaproteobacteria</taxon>
        <taxon>Rickettsiales</taxon>
        <taxon>Rickettsiaceae</taxon>
        <taxon>Candidatus Megaera</taxon>
    </lineage>
</organism>
<comment type="caution">
    <text evidence="1">The sequence shown here is derived from an EMBL/GenBank/DDBJ whole genome shotgun (WGS) entry which is preliminary data.</text>
</comment>
<gene>
    <name evidence="1" type="ORF">Megvenef_00025</name>
</gene>
<dbReference type="RefSeq" id="WP_322775984.1">
    <property type="nucleotide sequence ID" value="NZ_JARJFB010000001.1"/>
</dbReference>
<dbReference type="EMBL" id="JARJFB010000001">
    <property type="protein sequence ID" value="MEA0970078.1"/>
    <property type="molecule type" value="Genomic_DNA"/>
</dbReference>
<name>A0ABU5NA80_9RICK</name>
<reference evidence="1 2" key="1">
    <citation type="submission" date="2023-03" db="EMBL/GenBank/DDBJ databases">
        <title>Host association and intracellularity evolved multiple times independently in the Rickettsiales.</title>
        <authorList>
            <person name="Castelli M."/>
            <person name="Nardi T."/>
            <person name="Gammuto L."/>
            <person name="Bellinzona G."/>
            <person name="Sabaneyeva E."/>
            <person name="Potekhin A."/>
            <person name="Serra V."/>
            <person name="Petroni G."/>
            <person name="Sassera D."/>
        </authorList>
    </citation>
    <scope>NUCLEOTIDE SEQUENCE [LARGE SCALE GENOMIC DNA]</scope>
    <source>
        <strain evidence="1 2">Sr 2-6</strain>
    </source>
</reference>